<reference evidence="3 4" key="1">
    <citation type="submission" date="2016-10" db="EMBL/GenBank/DDBJ databases">
        <authorList>
            <person name="de Groot N.N."/>
        </authorList>
    </citation>
    <scope>NUCLEOTIDE SEQUENCE [LARGE SCALE GENOMIC DNA]</scope>
    <source>
        <strain evidence="3 4">DSM 16957</strain>
    </source>
</reference>
<dbReference type="Gene3D" id="3.30.1330.230">
    <property type="match status" value="1"/>
</dbReference>
<dbReference type="InterPro" id="IPR003776">
    <property type="entry name" value="YcaO-like_dom"/>
</dbReference>
<keyword evidence="3" id="KW-0689">Ribosomal protein</keyword>
<feature type="compositionally biased region" description="Low complexity" evidence="1">
    <location>
        <begin position="1"/>
        <end position="11"/>
    </location>
</feature>
<evidence type="ECO:0000259" key="2">
    <source>
        <dbReference type="PROSITE" id="PS51664"/>
    </source>
</evidence>
<dbReference type="PANTHER" id="PTHR37809">
    <property type="entry name" value="RIBOSOMAL PROTEIN S12 METHYLTHIOTRANSFERASE ACCESSORY FACTOR YCAO"/>
    <property type="match status" value="1"/>
</dbReference>
<keyword evidence="3" id="KW-0808">Transferase</keyword>
<gene>
    <name evidence="3" type="ORF">SAMN04488509_108110</name>
</gene>
<dbReference type="Proteomes" id="UP000199603">
    <property type="component" value="Unassembled WGS sequence"/>
</dbReference>
<name>A0A1G6Y4W6_9GAMM</name>
<dbReference type="PANTHER" id="PTHR37809:SF1">
    <property type="entry name" value="RIBOSOMAL PROTEIN S12 METHYLTHIOTRANSFERASE ACCESSORY FACTOR YCAO"/>
    <property type="match status" value="1"/>
</dbReference>
<accession>A0A1G6Y4W6</accession>
<dbReference type="GO" id="GO:0005840">
    <property type="term" value="C:ribosome"/>
    <property type="evidence" value="ECO:0007669"/>
    <property type="project" value="UniProtKB-KW"/>
</dbReference>
<dbReference type="NCBIfam" id="TIGR00702">
    <property type="entry name" value="YcaO-type kinase domain"/>
    <property type="match status" value="1"/>
</dbReference>
<sequence>MSRALAEALRAPAEKRYRAGTQRQRAPQETLARLRPLMPELGITRLANITGLDHIGLPVWVAIRPNSRGLSSSQGKGLSHDCAKVSALMESIENWHAEHIMLPLRRESARRLAQGAAVADIGGLGHYEAAPPRADLPIDWVQGLDLFNGRDTWLPLDCVSTSYVVGPGGELGAAFVQSSNGLAGGNSLLEATCHALSELIERDAIARRADALRRHEAALRVDPDSVDDVDCRGLLLRLREAGMQFSLLDLTIDTGVPVYACCIVDAAEQTRWRHLPAFNGYGCHLDPAIALLRAITEAVQSRLTHISGSRDDIFPEDYRRGGHPDELASLRARMAEGAPQRRFAERRSQAGSDFRADLDALLEGLRRVGLGQALVVDLSQPQLGVPVVKAVVPGLAAPTVLLGGRRVRQGRVWRAEDAA</sequence>
<evidence type="ECO:0000313" key="3">
    <source>
        <dbReference type="EMBL" id="SDD84655.1"/>
    </source>
</evidence>
<dbReference type="PROSITE" id="PS51664">
    <property type="entry name" value="YCAO"/>
    <property type="match status" value="1"/>
</dbReference>
<organism evidence="3 4">
    <name type="scientific">Aquimonas voraii</name>
    <dbReference type="NCBI Taxonomy" id="265719"/>
    <lineage>
        <taxon>Bacteria</taxon>
        <taxon>Pseudomonadati</taxon>
        <taxon>Pseudomonadota</taxon>
        <taxon>Gammaproteobacteria</taxon>
        <taxon>Lysobacterales</taxon>
        <taxon>Lysobacteraceae</taxon>
        <taxon>Aquimonas</taxon>
    </lineage>
</organism>
<feature type="domain" description="YcaO" evidence="2">
    <location>
        <begin position="75"/>
        <end position="419"/>
    </location>
</feature>
<proteinExistence type="predicted"/>
<protein>
    <submittedName>
        <fullName evidence="3">Ribosomal protein S12 methylthiotransferase accessory factor</fullName>
    </submittedName>
</protein>
<keyword evidence="3" id="KW-0687">Ribonucleoprotein</keyword>
<dbReference type="GO" id="GO:0016740">
    <property type="term" value="F:transferase activity"/>
    <property type="evidence" value="ECO:0007669"/>
    <property type="project" value="UniProtKB-KW"/>
</dbReference>
<keyword evidence="4" id="KW-1185">Reference proteome</keyword>
<dbReference type="Gene3D" id="3.30.160.660">
    <property type="match status" value="1"/>
</dbReference>
<dbReference type="Pfam" id="PF02624">
    <property type="entry name" value="YcaO"/>
    <property type="match status" value="1"/>
</dbReference>
<dbReference type="STRING" id="265719.SAMN04488509_108110"/>
<evidence type="ECO:0000313" key="4">
    <source>
        <dbReference type="Proteomes" id="UP000199603"/>
    </source>
</evidence>
<dbReference type="OrthoDB" id="2379922at2"/>
<dbReference type="Gene3D" id="3.30.40.250">
    <property type="match status" value="1"/>
</dbReference>
<dbReference type="AlphaFoldDB" id="A0A1G6Y4W6"/>
<evidence type="ECO:0000256" key="1">
    <source>
        <dbReference type="SAM" id="MobiDB-lite"/>
    </source>
</evidence>
<feature type="region of interest" description="Disordered" evidence="1">
    <location>
        <begin position="1"/>
        <end position="27"/>
    </location>
</feature>
<dbReference type="EMBL" id="FNAG01000008">
    <property type="protein sequence ID" value="SDD84655.1"/>
    <property type="molecule type" value="Genomic_DNA"/>
</dbReference>
<dbReference type="RefSeq" id="WP_143006675.1">
    <property type="nucleotide sequence ID" value="NZ_FNAG01000008.1"/>
</dbReference>